<dbReference type="Gene3D" id="1.10.150.240">
    <property type="entry name" value="Putative phosphatase, domain 2"/>
    <property type="match status" value="1"/>
</dbReference>
<dbReference type="InterPro" id="IPR006439">
    <property type="entry name" value="HAD-SF_hydro_IA"/>
</dbReference>
<comment type="caution">
    <text evidence="1">The sequence shown here is derived from an EMBL/GenBank/DDBJ whole genome shotgun (WGS) entry which is preliminary data.</text>
</comment>
<proteinExistence type="predicted"/>
<dbReference type="NCBIfam" id="TIGR02254">
    <property type="entry name" value="YjjG_YfnB"/>
    <property type="match status" value="1"/>
</dbReference>
<dbReference type="InterPro" id="IPR052550">
    <property type="entry name" value="Pyrimidine_5'-ntase_YjjG"/>
</dbReference>
<dbReference type="SFLD" id="SFLDG01129">
    <property type="entry name" value="C1.5:_HAD__Beta-PGM__Phosphata"/>
    <property type="match status" value="1"/>
</dbReference>
<protein>
    <submittedName>
        <fullName evidence="1">YjjG family noncanonical pyrimidine nucleotidase</fullName>
    </submittedName>
</protein>
<dbReference type="GO" id="GO:0008253">
    <property type="term" value="F:5'-nucleotidase activity"/>
    <property type="evidence" value="ECO:0007669"/>
    <property type="project" value="InterPro"/>
</dbReference>
<dbReference type="SUPFAM" id="SSF56784">
    <property type="entry name" value="HAD-like"/>
    <property type="match status" value="1"/>
</dbReference>
<dbReference type="Gene3D" id="3.40.50.1000">
    <property type="entry name" value="HAD superfamily/HAD-like"/>
    <property type="match status" value="1"/>
</dbReference>
<organism evidence="1 2">
    <name type="scientific">Ruminococcus difficilis</name>
    <dbReference type="NCBI Taxonomy" id="2763069"/>
    <lineage>
        <taxon>Bacteria</taxon>
        <taxon>Bacillati</taxon>
        <taxon>Bacillota</taxon>
        <taxon>Clostridia</taxon>
        <taxon>Eubacteriales</taxon>
        <taxon>Oscillospiraceae</taxon>
        <taxon>Ruminococcus</taxon>
    </lineage>
</organism>
<dbReference type="PANTHER" id="PTHR47478:SF1">
    <property type="entry name" value="PYRIMIDINE 5'-NUCLEOTIDASE YJJG"/>
    <property type="match status" value="1"/>
</dbReference>
<dbReference type="InterPro" id="IPR023198">
    <property type="entry name" value="PGP-like_dom2"/>
</dbReference>
<dbReference type="InterPro" id="IPR036412">
    <property type="entry name" value="HAD-like_sf"/>
</dbReference>
<dbReference type="AlphaFoldDB" id="A0A934U041"/>
<reference evidence="1" key="1">
    <citation type="submission" date="2021-01" db="EMBL/GenBank/DDBJ databases">
        <title>Genome public.</title>
        <authorList>
            <person name="Liu C."/>
            <person name="Sun Q."/>
        </authorList>
    </citation>
    <scope>NUCLEOTIDE SEQUENCE</scope>
    <source>
        <strain evidence="1">M6</strain>
    </source>
</reference>
<dbReference type="Pfam" id="PF00702">
    <property type="entry name" value="Hydrolase"/>
    <property type="match status" value="1"/>
</dbReference>
<accession>A0A934U041</accession>
<name>A0A934U041_9FIRM</name>
<dbReference type="PANTHER" id="PTHR47478">
    <property type="match status" value="1"/>
</dbReference>
<keyword evidence="2" id="KW-1185">Reference proteome</keyword>
<dbReference type="EMBL" id="JAEQMG010000048">
    <property type="protein sequence ID" value="MBK6088045.1"/>
    <property type="molecule type" value="Genomic_DNA"/>
</dbReference>
<dbReference type="RefSeq" id="WP_186832950.1">
    <property type="nucleotide sequence ID" value="NZ_JAEQMG010000048.1"/>
</dbReference>
<dbReference type="InterPro" id="IPR023214">
    <property type="entry name" value="HAD_sf"/>
</dbReference>
<evidence type="ECO:0000313" key="1">
    <source>
        <dbReference type="EMBL" id="MBK6088045.1"/>
    </source>
</evidence>
<sequence length="230" mass="25928">MPKRFDIVLLDADETVYDFKLAEKTAVSLTLEQFGVTPTDEVVSRYSTINLSCWKALERGELSREDLKPTRFQMLFEQLGAKPVDFNAVNAAYENNLSHQAFLLDGALEFVKKLHEHCKIYLATNGLTIPQTGRFNRAAVKPYVDGIYISEQIGHSKPDKAYFDYIFRDLGITDKGRVIMLGDSLTSDMLGGRNAGLTTCHYLNGEAPSHSPLCDYEIATYDEFFDILFS</sequence>
<evidence type="ECO:0000313" key="2">
    <source>
        <dbReference type="Proteomes" id="UP000633365"/>
    </source>
</evidence>
<dbReference type="NCBIfam" id="TIGR01549">
    <property type="entry name" value="HAD-SF-IA-v1"/>
    <property type="match status" value="1"/>
</dbReference>
<gene>
    <name evidence="1" type="ORF">JKK62_05165</name>
</gene>
<dbReference type="Proteomes" id="UP000633365">
    <property type="component" value="Unassembled WGS sequence"/>
</dbReference>
<dbReference type="SFLD" id="SFLDS00003">
    <property type="entry name" value="Haloacid_Dehalogenase"/>
    <property type="match status" value="1"/>
</dbReference>
<dbReference type="InterPro" id="IPR011951">
    <property type="entry name" value="HAD-SF_hydro_IA_YjjG/PynA"/>
</dbReference>